<name>A0A420W8V8_9BACT</name>
<evidence type="ECO:0000256" key="3">
    <source>
        <dbReference type="ARBA" id="ARBA00022475"/>
    </source>
</evidence>
<evidence type="ECO:0000313" key="14">
    <source>
        <dbReference type="Proteomes" id="UP000280881"/>
    </source>
</evidence>
<evidence type="ECO:0000259" key="10">
    <source>
        <dbReference type="Pfam" id="PF02355"/>
    </source>
</evidence>
<evidence type="ECO:0000256" key="4">
    <source>
        <dbReference type="ARBA" id="ARBA00022692"/>
    </source>
</evidence>
<sequence length="556" mass="60827">MKNLKWKVVFVLAVLLGAIYVALTKPINLGLDLKGGTHLVLQIDTEKALETEALNAARDIKKRLESEDIPVLNLKREGKKVEIELLTEDSVKKAVEIIKEDYGSMFNIKVSGKKIELFLKPSYVSKEVDRLAEQALETIRNRIDQLGVAEPVIVRNGKDRIIVELPGVKDPERAKKVIGKVANLEFKEVVDVARSPEELVGKLGGTIPQGSSLLVEPSPTGPKFYLIKDGKREEVKVSSLEELVKKFGGRVPEDKQVLIQEIKDKNGKVVGYNFFIVKREPILTGAYLKDAYPSRDELGMPAVSFILNSEGARIFEEYTAKHIGTRLAIVLDNKVQSAPVIRSQIGARGQISGQFSYQEARDLSIVLRAGALPAPVKIVEETTVGPSLGKESVEKGIKAGVAGLVIVMLFMMVYYKTAGVIADVALLMNVILLWALMALIGATLTLPGIAGFILTIGMAVDANVIIFERIKEELRKGRNLFPSVEAGFSRAWGTILDANITTLIAAAVLFQFGTGPIKGFAVTLSLGILTSMFTAVFVTKVLLDLLVRYKPSLLRI</sequence>
<evidence type="ECO:0000313" key="13">
    <source>
        <dbReference type="EMBL" id="RKQ63756.1"/>
    </source>
</evidence>
<feature type="transmembrane region" description="Helical" evidence="9">
    <location>
        <begin position="424"/>
        <end position="443"/>
    </location>
</feature>
<evidence type="ECO:0000256" key="1">
    <source>
        <dbReference type="ARBA" id="ARBA00004651"/>
    </source>
</evidence>
<reference evidence="13 14" key="1">
    <citation type="submission" date="2018-10" db="EMBL/GenBank/DDBJ databases">
        <title>Genomic Encyclopedia of Type Strains, Phase IV (KMG-IV): sequencing the most valuable type-strain genomes for metagenomic binning, comparative biology and taxonomic classification.</title>
        <authorList>
            <person name="Goeker M."/>
        </authorList>
    </citation>
    <scope>NUCLEOTIDE SEQUENCE [LARGE SCALE GENOMIC DNA]</scope>
    <source>
        <strain evidence="13 14">DSM 15521</strain>
    </source>
</reference>
<dbReference type="FunFam" id="1.20.1640.10:FF:000004">
    <property type="entry name" value="Protein translocase subunit SecD"/>
    <property type="match status" value="1"/>
</dbReference>
<dbReference type="GO" id="GO:0065002">
    <property type="term" value="P:intracellular protein transmembrane transport"/>
    <property type="evidence" value="ECO:0007669"/>
    <property type="project" value="UniProtKB-UniRule"/>
</dbReference>
<comment type="subunit">
    <text evidence="9">Forms a complex with SecF. Part of the essential Sec protein translocation apparatus which comprises SecA, SecYEG and auxiliary proteins SecDF. Other proteins may also be involved.</text>
</comment>
<dbReference type="InterPro" id="IPR055344">
    <property type="entry name" value="SecD_SecF_C_bact"/>
</dbReference>
<evidence type="ECO:0000256" key="5">
    <source>
        <dbReference type="ARBA" id="ARBA00022927"/>
    </source>
</evidence>
<evidence type="ECO:0000256" key="9">
    <source>
        <dbReference type="HAMAP-Rule" id="MF_01463"/>
    </source>
</evidence>
<dbReference type="Pfam" id="PF22599">
    <property type="entry name" value="SecDF_P1_head"/>
    <property type="match status" value="1"/>
</dbReference>
<dbReference type="Pfam" id="PF07549">
    <property type="entry name" value="Sec_GG"/>
    <property type="match status" value="1"/>
</dbReference>
<keyword evidence="6 9" id="KW-1133">Transmembrane helix</keyword>
<dbReference type="NCBIfam" id="TIGR00916">
    <property type="entry name" value="2A0604s01"/>
    <property type="match status" value="1"/>
</dbReference>
<dbReference type="Pfam" id="PF21760">
    <property type="entry name" value="SecD_1st"/>
    <property type="match status" value="1"/>
</dbReference>
<organism evidence="13 14">
    <name type="scientific">Thermovibrio guaymasensis</name>
    <dbReference type="NCBI Taxonomy" id="240167"/>
    <lineage>
        <taxon>Bacteria</taxon>
        <taxon>Pseudomonadati</taxon>
        <taxon>Aquificota</taxon>
        <taxon>Aquificia</taxon>
        <taxon>Desulfurobacteriales</taxon>
        <taxon>Desulfurobacteriaceae</taxon>
        <taxon>Thermovibrio</taxon>
    </lineage>
</organism>
<feature type="transmembrane region" description="Helical" evidence="9">
    <location>
        <begin position="524"/>
        <end position="547"/>
    </location>
</feature>
<dbReference type="InterPro" id="IPR022646">
    <property type="entry name" value="SecD/SecF_CS"/>
</dbReference>
<comment type="caution">
    <text evidence="9">Lacks conserved residue(s) required for the propagation of feature annotation.</text>
</comment>
<evidence type="ECO:0000256" key="2">
    <source>
        <dbReference type="ARBA" id="ARBA00022448"/>
    </source>
</evidence>
<dbReference type="EMBL" id="RBIE01000001">
    <property type="protein sequence ID" value="RKQ63756.1"/>
    <property type="molecule type" value="Genomic_DNA"/>
</dbReference>
<dbReference type="NCBIfam" id="TIGR01129">
    <property type="entry name" value="secD"/>
    <property type="match status" value="1"/>
</dbReference>
<keyword evidence="5 9" id="KW-0653">Protein transport</keyword>
<feature type="transmembrane region" description="Helical" evidence="9">
    <location>
        <begin position="449"/>
        <end position="470"/>
    </location>
</feature>
<dbReference type="HAMAP" id="MF_01463_B">
    <property type="entry name" value="SecD_B"/>
    <property type="match status" value="1"/>
</dbReference>
<feature type="domain" description="SecDF P1 head subdomain" evidence="12">
    <location>
        <begin position="274"/>
        <end position="374"/>
    </location>
</feature>
<dbReference type="InterPro" id="IPR048631">
    <property type="entry name" value="SecD_1st"/>
</dbReference>
<evidence type="ECO:0000256" key="6">
    <source>
        <dbReference type="ARBA" id="ARBA00022989"/>
    </source>
</evidence>
<dbReference type="GO" id="GO:0006605">
    <property type="term" value="P:protein targeting"/>
    <property type="evidence" value="ECO:0007669"/>
    <property type="project" value="UniProtKB-UniRule"/>
</dbReference>
<dbReference type="OrthoDB" id="9805019at2"/>
<dbReference type="Proteomes" id="UP000280881">
    <property type="component" value="Unassembled WGS sequence"/>
</dbReference>
<evidence type="ECO:0000259" key="12">
    <source>
        <dbReference type="Pfam" id="PF22599"/>
    </source>
</evidence>
<comment type="function">
    <text evidence="9">Part of the Sec protein translocase complex. Interacts with the SecYEG preprotein conducting channel. SecDF uses the proton motive force (PMF) to complete protein translocation after the ATP-dependent function of SecA.</text>
</comment>
<protein>
    <recommendedName>
        <fullName evidence="9">Protein translocase subunit SecD</fullName>
    </recommendedName>
</protein>
<comment type="caution">
    <text evidence="13">The sequence shown here is derived from an EMBL/GenBank/DDBJ whole genome shotgun (WGS) entry which is preliminary data.</text>
</comment>
<evidence type="ECO:0000256" key="8">
    <source>
        <dbReference type="ARBA" id="ARBA00023136"/>
    </source>
</evidence>
<comment type="subcellular location">
    <subcellularLocation>
        <location evidence="1 9">Cell membrane</location>
        <topology evidence="1 9">Multi-pass membrane protein</topology>
    </subcellularLocation>
</comment>
<keyword evidence="3 9" id="KW-1003">Cell membrane</keyword>
<dbReference type="GO" id="GO:0015450">
    <property type="term" value="F:protein-transporting ATPase activity"/>
    <property type="evidence" value="ECO:0007669"/>
    <property type="project" value="InterPro"/>
</dbReference>
<dbReference type="SUPFAM" id="SSF82866">
    <property type="entry name" value="Multidrug efflux transporter AcrB transmembrane domain"/>
    <property type="match status" value="1"/>
</dbReference>
<dbReference type="Gene3D" id="3.30.70.3400">
    <property type="match status" value="1"/>
</dbReference>
<feature type="transmembrane region" description="Helical" evidence="9">
    <location>
        <begin position="396"/>
        <end position="415"/>
    </location>
</feature>
<evidence type="ECO:0000259" key="11">
    <source>
        <dbReference type="Pfam" id="PF21760"/>
    </source>
</evidence>
<keyword evidence="4 9" id="KW-0812">Transmembrane</keyword>
<dbReference type="RefSeq" id="WP_121169990.1">
    <property type="nucleotide sequence ID" value="NZ_RBIE01000001.1"/>
</dbReference>
<proteinExistence type="inferred from homology"/>
<dbReference type="InterPro" id="IPR054384">
    <property type="entry name" value="SecDF_P1_head"/>
</dbReference>
<accession>A0A420W8V8</accession>
<dbReference type="GO" id="GO:0043952">
    <property type="term" value="P:protein transport by the Sec complex"/>
    <property type="evidence" value="ECO:0007669"/>
    <property type="project" value="UniProtKB-UniRule"/>
</dbReference>
<feature type="transmembrane region" description="Helical" evidence="9">
    <location>
        <begin position="491"/>
        <end position="512"/>
    </location>
</feature>
<keyword evidence="7 9" id="KW-0811">Translocation</keyword>
<dbReference type="GO" id="GO:0005886">
    <property type="term" value="C:plasma membrane"/>
    <property type="evidence" value="ECO:0007669"/>
    <property type="project" value="UniProtKB-SubCell"/>
</dbReference>
<keyword evidence="2 9" id="KW-0813">Transport</keyword>
<dbReference type="InterPro" id="IPR048634">
    <property type="entry name" value="SecD_SecF_C"/>
</dbReference>
<gene>
    <name evidence="9" type="primary">secD</name>
    <name evidence="13" type="ORF">C7457_0637</name>
</gene>
<dbReference type="Pfam" id="PF02355">
    <property type="entry name" value="SecD_SecF_C"/>
    <property type="match status" value="1"/>
</dbReference>
<comment type="similarity">
    <text evidence="9">Belongs to the SecD/SecF family. SecD subfamily.</text>
</comment>
<dbReference type="Gene3D" id="3.30.70.3220">
    <property type="match status" value="1"/>
</dbReference>
<feature type="domain" description="Protein translocase subunit SecDF P1" evidence="11">
    <location>
        <begin position="133"/>
        <end position="190"/>
    </location>
</feature>
<keyword evidence="14" id="KW-1185">Reference proteome</keyword>
<feature type="domain" description="Protein export membrane protein SecD/SecF C-terminal" evidence="10">
    <location>
        <begin position="377"/>
        <end position="545"/>
    </location>
</feature>
<dbReference type="InterPro" id="IPR022813">
    <property type="entry name" value="SecD/SecF_arch_bac"/>
</dbReference>
<dbReference type="PANTHER" id="PTHR30081">
    <property type="entry name" value="PROTEIN-EXPORT MEMBRANE PROTEIN SEC"/>
    <property type="match status" value="1"/>
</dbReference>
<evidence type="ECO:0000256" key="7">
    <source>
        <dbReference type="ARBA" id="ARBA00023010"/>
    </source>
</evidence>
<dbReference type="PANTHER" id="PTHR30081:SF1">
    <property type="entry name" value="PROTEIN TRANSLOCASE SUBUNIT SECD"/>
    <property type="match status" value="1"/>
</dbReference>
<dbReference type="Gene3D" id="1.20.1640.10">
    <property type="entry name" value="Multidrug efflux transporter AcrB transmembrane domain"/>
    <property type="match status" value="1"/>
</dbReference>
<keyword evidence="8 9" id="KW-0472">Membrane</keyword>
<dbReference type="InterPro" id="IPR005791">
    <property type="entry name" value="SecD"/>
</dbReference>
<dbReference type="AlphaFoldDB" id="A0A420W8V8"/>
<dbReference type="Gene3D" id="3.30.1360.200">
    <property type="match status" value="1"/>
</dbReference>